<proteinExistence type="predicted"/>
<dbReference type="Gene3D" id="3.40.50.12780">
    <property type="entry name" value="N-terminal domain of ligase-like"/>
    <property type="match status" value="1"/>
</dbReference>
<dbReference type="Proteomes" id="UP001198565">
    <property type="component" value="Unassembled WGS sequence"/>
</dbReference>
<dbReference type="PANTHER" id="PTHR43767:SF1">
    <property type="entry name" value="NONRIBOSOMAL PEPTIDE SYNTHASE PES1 (EUROFUNG)-RELATED"/>
    <property type="match status" value="1"/>
</dbReference>
<gene>
    <name evidence="3" type="ORF">K7472_14740</name>
</gene>
<dbReference type="InterPro" id="IPR050237">
    <property type="entry name" value="ATP-dep_AMP-bd_enzyme"/>
</dbReference>
<dbReference type="RefSeq" id="WP_222977980.1">
    <property type="nucleotide sequence ID" value="NZ_JAINVZ010000008.1"/>
</dbReference>
<evidence type="ECO:0000313" key="3">
    <source>
        <dbReference type="EMBL" id="MBY8886107.1"/>
    </source>
</evidence>
<dbReference type="SUPFAM" id="SSF56801">
    <property type="entry name" value="Acetyl-CoA synthetase-like"/>
    <property type="match status" value="1"/>
</dbReference>
<accession>A0ABS7QSE0</accession>
<evidence type="ECO:0000259" key="2">
    <source>
        <dbReference type="Pfam" id="PF00501"/>
    </source>
</evidence>
<reference evidence="3 4" key="1">
    <citation type="submission" date="2021-08" db="EMBL/GenBank/DDBJ databases">
        <title>Streptomyces sp. PTM05 isolated from lichen.</title>
        <authorList>
            <person name="Somphong A."/>
            <person name="Phongsopitanun W."/>
            <person name="Tanasupawat S."/>
        </authorList>
    </citation>
    <scope>NUCLEOTIDE SEQUENCE [LARGE SCALE GENOMIC DNA]</scope>
    <source>
        <strain evidence="3 4">Ptm05</strain>
    </source>
</reference>
<feature type="region of interest" description="Disordered" evidence="1">
    <location>
        <begin position="542"/>
        <end position="561"/>
    </location>
</feature>
<dbReference type="Pfam" id="PF00501">
    <property type="entry name" value="AMP-binding"/>
    <property type="match status" value="1"/>
</dbReference>
<feature type="domain" description="AMP-dependent synthetase/ligase" evidence="2">
    <location>
        <begin position="10"/>
        <end position="387"/>
    </location>
</feature>
<dbReference type="InterPro" id="IPR000873">
    <property type="entry name" value="AMP-dep_synth/lig_dom"/>
</dbReference>
<feature type="compositionally biased region" description="Pro residues" evidence="1">
    <location>
        <begin position="551"/>
        <end position="561"/>
    </location>
</feature>
<dbReference type="PROSITE" id="PS00455">
    <property type="entry name" value="AMP_BINDING"/>
    <property type="match status" value="1"/>
</dbReference>
<dbReference type="EMBL" id="JAINVZ010000008">
    <property type="protein sequence ID" value="MBY8886107.1"/>
    <property type="molecule type" value="Genomic_DNA"/>
</dbReference>
<dbReference type="InterPro" id="IPR045851">
    <property type="entry name" value="AMP-bd_C_sf"/>
</dbReference>
<protein>
    <submittedName>
        <fullName evidence="3">AMP-binding protein</fullName>
    </submittedName>
</protein>
<dbReference type="InterPro" id="IPR042099">
    <property type="entry name" value="ANL_N_sf"/>
</dbReference>
<evidence type="ECO:0000313" key="4">
    <source>
        <dbReference type="Proteomes" id="UP001198565"/>
    </source>
</evidence>
<name>A0ABS7QSE0_9ACTN</name>
<dbReference type="Gene3D" id="3.30.300.30">
    <property type="match status" value="1"/>
</dbReference>
<dbReference type="InterPro" id="IPR020845">
    <property type="entry name" value="AMP-binding_CS"/>
</dbReference>
<keyword evidence="4" id="KW-1185">Reference proteome</keyword>
<organism evidence="3 4">
    <name type="scientific">Streptantibioticus parmotrematis</name>
    <dbReference type="NCBI Taxonomy" id="2873249"/>
    <lineage>
        <taxon>Bacteria</taxon>
        <taxon>Bacillati</taxon>
        <taxon>Actinomycetota</taxon>
        <taxon>Actinomycetes</taxon>
        <taxon>Kitasatosporales</taxon>
        <taxon>Streptomycetaceae</taxon>
        <taxon>Streptantibioticus</taxon>
    </lineage>
</organism>
<sequence>MKSVTQAFLDTASERSDRVAVLRYASAGRARPLSFRQLEERTRRQAVHLAARGVVPGTRCAIFVRDPVNMLTSLYATVRLGAVPVLIDGRLPRATVARALDAAEPAAFIGDPLTLAARIAYGWGRDSVTTRVCATRLTDGTRPGGARSDFARDAFVPRLDHPALIAFTSGSTGPAKGAIYDHRHLSAHIESLRGELGITPGAVTVSAFLPFALFGPLLGLTTVLPDMDFTRPARSNPHRLAEAVRLSGASVLVASPAVLRTLAAAAVSRGGDGLRTLRALYCFGATPPHDVLTTLHRALPDARIHSVYGATECLPVSVIDSRELVGPAGTATEQGAGTCLGRPLPSVRVTVVAALEQPVPRWSDDWPVESGSIGEITVSGPNVSPDYVGAPDATARAKVSDGSRRVHRTGDLGRIDAEGRLWFCGRVAHRVSTPSGTTPAEPVEAALDRVPGVRRTALVGLGVPGAQVPVLCVEPEPGTRRAARHELTMRLLAAASSLPESVWIGPVLFRKRFPTDVRHNSKIDRAALSTWAERALRLHGRRRRRALPSGGPLPPGPEGGR</sequence>
<dbReference type="PANTHER" id="PTHR43767">
    <property type="entry name" value="LONG-CHAIN-FATTY-ACID--COA LIGASE"/>
    <property type="match status" value="1"/>
</dbReference>
<evidence type="ECO:0000256" key="1">
    <source>
        <dbReference type="SAM" id="MobiDB-lite"/>
    </source>
</evidence>
<comment type="caution">
    <text evidence="3">The sequence shown here is derived from an EMBL/GenBank/DDBJ whole genome shotgun (WGS) entry which is preliminary data.</text>
</comment>